<reference evidence="8 9" key="1">
    <citation type="submission" date="2023-05" db="EMBL/GenBank/DDBJ databases">
        <title>Lysobacter sp. strain LF1 Genome sequencing and assembly.</title>
        <authorList>
            <person name="Jung Y."/>
        </authorList>
    </citation>
    <scope>NUCLEOTIDE SEQUENCE [LARGE SCALE GENOMIC DNA]</scope>
    <source>
        <strain evidence="8 9">LF1</strain>
    </source>
</reference>
<dbReference type="GO" id="GO:0008168">
    <property type="term" value="F:methyltransferase activity"/>
    <property type="evidence" value="ECO:0007669"/>
    <property type="project" value="UniProtKB-KW"/>
</dbReference>
<dbReference type="InterPro" id="IPR002052">
    <property type="entry name" value="DNA_methylase_N6_adenine_CS"/>
</dbReference>
<dbReference type="Pfam" id="PF01555">
    <property type="entry name" value="N6_N4_Mtase"/>
    <property type="match status" value="1"/>
</dbReference>
<dbReference type="InterPro" id="IPR029063">
    <property type="entry name" value="SAM-dependent_MTases_sf"/>
</dbReference>
<dbReference type="Proteomes" id="UP001321580">
    <property type="component" value="Unassembled WGS sequence"/>
</dbReference>
<keyword evidence="5" id="KW-0949">S-adenosyl-L-methionine</keyword>
<feature type="domain" description="DNA methylase N-4/N-6" evidence="7">
    <location>
        <begin position="116"/>
        <end position="494"/>
    </location>
</feature>
<dbReference type="EMBL" id="JASGBI010000001">
    <property type="protein sequence ID" value="MDI9239444.1"/>
    <property type="molecule type" value="Genomic_DNA"/>
</dbReference>
<dbReference type="InterPro" id="IPR002295">
    <property type="entry name" value="N4/N6-MTase_EcoPI_Mod-like"/>
</dbReference>
<evidence type="ECO:0000256" key="5">
    <source>
        <dbReference type="ARBA" id="ARBA00022691"/>
    </source>
</evidence>
<dbReference type="Gene3D" id="3.40.50.150">
    <property type="entry name" value="Vaccinia Virus protein VP39"/>
    <property type="match status" value="1"/>
</dbReference>
<dbReference type="GO" id="GO:0032259">
    <property type="term" value="P:methylation"/>
    <property type="evidence" value="ECO:0007669"/>
    <property type="project" value="UniProtKB-KW"/>
</dbReference>
<dbReference type="SUPFAM" id="SSF53335">
    <property type="entry name" value="S-adenosyl-L-methionine-dependent methyltransferases"/>
    <property type="match status" value="1"/>
</dbReference>
<dbReference type="EC" id="2.1.1.72" evidence="2"/>
<evidence type="ECO:0000313" key="8">
    <source>
        <dbReference type="EMBL" id="MDI9239444.1"/>
    </source>
</evidence>
<dbReference type="PROSITE" id="PS00092">
    <property type="entry name" value="N6_MTASE"/>
    <property type="match status" value="1"/>
</dbReference>
<dbReference type="PRINTS" id="PR00506">
    <property type="entry name" value="D21N6MTFRASE"/>
</dbReference>
<dbReference type="InterPro" id="IPR002941">
    <property type="entry name" value="DNA_methylase_N4/N6"/>
</dbReference>
<evidence type="ECO:0000256" key="4">
    <source>
        <dbReference type="ARBA" id="ARBA00022679"/>
    </source>
</evidence>
<proteinExistence type="inferred from homology"/>
<gene>
    <name evidence="8" type="ORF">QLQ15_11070</name>
</gene>
<keyword evidence="3 8" id="KW-0489">Methyltransferase</keyword>
<comment type="catalytic activity">
    <reaction evidence="6">
        <text>a 2'-deoxyadenosine in DNA + S-adenosyl-L-methionine = an N(6)-methyl-2'-deoxyadenosine in DNA + S-adenosyl-L-homocysteine + H(+)</text>
        <dbReference type="Rhea" id="RHEA:15197"/>
        <dbReference type="Rhea" id="RHEA-COMP:12418"/>
        <dbReference type="Rhea" id="RHEA-COMP:12419"/>
        <dbReference type="ChEBI" id="CHEBI:15378"/>
        <dbReference type="ChEBI" id="CHEBI:57856"/>
        <dbReference type="ChEBI" id="CHEBI:59789"/>
        <dbReference type="ChEBI" id="CHEBI:90615"/>
        <dbReference type="ChEBI" id="CHEBI:90616"/>
        <dbReference type="EC" id="2.1.1.72"/>
    </reaction>
</comment>
<name>A0ABT6XH09_9GAMM</name>
<evidence type="ECO:0000256" key="1">
    <source>
        <dbReference type="ARBA" id="ARBA00006594"/>
    </source>
</evidence>
<evidence type="ECO:0000259" key="7">
    <source>
        <dbReference type="Pfam" id="PF01555"/>
    </source>
</evidence>
<evidence type="ECO:0000256" key="3">
    <source>
        <dbReference type="ARBA" id="ARBA00022603"/>
    </source>
</evidence>
<keyword evidence="4 8" id="KW-0808">Transferase</keyword>
<sequence>MSAPILLAHPGHFFAAGRTRKNKASRMKYEELPRSALIKLLQDYDAERAEAGKDGIVLNYSGRAAPWQIVRQVKPRMCELNKRASVGGAAEEVANELWDGENLAAMVTLYKYRGQVDLVLTDPPYNTGEDFRYNDKWDKDPNDPDMGELVAKDDGSRHSKWLRFMTPRLWMMREMLKPGGVIAICIDHRELYRLGMLMDEIFHEENRLGIINWQKTTPKNQSSKLSLTTEYVLVYAKSAELAKTGLVERSALADARFGNIDNDPLSDWKQGDLTGKGASKNANYAIQSPFTGDFHHPGERHWANKRSAMKKWLEEWDVSYEDMDIGDKRGKALALKGWGAANATQRKALLKRAADVAGKRLDKGAWPYLYWGVDGQQKPVRKVYKALVRQGGVPTTFWLEDDEAPPAIDGVSWLRTLSGRSRDGIEELDAVVGKGHNFETVKPLRLIKKIIQIWCRKDGIVLDPFAGSGTTGHAVLELNQEQDANRRFVLIEQGNDAKGDNYAKTLTADRVKRVITGKWKSGDREPLGGGFRYFTLKREKVDATAVNALAREEMMDLLLVSYWDRNDKAKSYLKRLPVGEHKHLFAVNTRNEGFFLVWTAPDQPSALTRTVFKEIVQEAKAAGLAGRYHVYASLAPYTGNDIEFYKIPDKVLEHIGFNARADAFNNDGGTDAD</sequence>
<accession>A0ABT6XH09</accession>
<evidence type="ECO:0000313" key="9">
    <source>
        <dbReference type="Proteomes" id="UP001321580"/>
    </source>
</evidence>
<comment type="caution">
    <text evidence="8">The sequence shown here is derived from an EMBL/GenBank/DDBJ whole genome shotgun (WGS) entry which is preliminary data.</text>
</comment>
<evidence type="ECO:0000256" key="2">
    <source>
        <dbReference type="ARBA" id="ARBA00011900"/>
    </source>
</evidence>
<evidence type="ECO:0000256" key="6">
    <source>
        <dbReference type="ARBA" id="ARBA00047942"/>
    </source>
</evidence>
<organism evidence="8 9">
    <name type="scientific">Lysobacter stagni</name>
    <dbReference type="NCBI Taxonomy" id="3045172"/>
    <lineage>
        <taxon>Bacteria</taxon>
        <taxon>Pseudomonadati</taxon>
        <taxon>Pseudomonadota</taxon>
        <taxon>Gammaproteobacteria</taxon>
        <taxon>Lysobacterales</taxon>
        <taxon>Lysobacteraceae</taxon>
        <taxon>Lysobacter</taxon>
    </lineage>
</organism>
<keyword evidence="9" id="KW-1185">Reference proteome</keyword>
<dbReference type="RefSeq" id="WP_283212829.1">
    <property type="nucleotide sequence ID" value="NZ_JASGBI010000001.1"/>
</dbReference>
<comment type="similarity">
    <text evidence="1">Belongs to the N(4)/N(6)-methyltransferase family.</text>
</comment>
<protein>
    <recommendedName>
        <fullName evidence="2">site-specific DNA-methyltransferase (adenine-specific)</fullName>
        <ecNumber evidence="2">2.1.1.72</ecNumber>
    </recommendedName>
</protein>